<evidence type="ECO:0000313" key="2">
    <source>
        <dbReference type="Proteomes" id="UP000595814"/>
    </source>
</evidence>
<dbReference type="EC" id="1.1.1.130" evidence="1"/>
<name>A0AC61MRA4_9FIRM</name>
<evidence type="ECO:0000313" key="1">
    <source>
        <dbReference type="EMBL" id="QQK08079.1"/>
    </source>
</evidence>
<accession>A0AC61MRA4</accession>
<dbReference type="EMBL" id="CP066744">
    <property type="protein sequence ID" value="QQK08079.1"/>
    <property type="molecule type" value="Genomic_DNA"/>
</dbReference>
<gene>
    <name evidence="1" type="primary">yiaK</name>
    <name evidence="1" type="ORF">JFY71_00655</name>
</gene>
<proteinExistence type="predicted"/>
<sequence>MFVKFEELKSVIKKALLNAGLSEEQAEICSEVHAQSSRDGVESHGLNRVPRFIDYVNKGWVDLNSEMELVNARGFMEHYDGGLGIGIVNAKKASKRAVELAKEHGLGLVTLSNTTHWMRGGTYAWDTVEDGFIGINWTNTESSMPVWGSKKPTIGNNPICIAVPYKDRPFVLDMAISQYSYGKLEVTRLAGKELPYPGGFDKDGNLTSVPGDIEESLRILPIGYWKGSGFAIALDLMASILSKGRTAADMDREGKGSCTGCSQVFIAIDPYVFSTKEETEKIAEGLINQVKNAERIDPNKEITYPGEGVLARRKKALTEGVHVDDSVWEEVKKL</sequence>
<keyword evidence="2" id="KW-1185">Reference proteome</keyword>
<protein>
    <submittedName>
        <fullName evidence="1">3-dehydro-L-gulonate 2-dehydrogenase</fullName>
        <ecNumber evidence="1">1.1.1.130</ecNumber>
    </submittedName>
</protein>
<keyword evidence="1" id="KW-0560">Oxidoreductase</keyword>
<reference evidence="1 2" key="1">
    <citation type="journal article" date="2022" name="Int. J. Syst. Evol. Microbiol.">
        <title>Miniphocaeibacter halophilus sp. nov., an ammonium-tolerant acetate-producing bacterium isolated from a biogas system.</title>
        <authorList>
            <person name="Schnurer A."/>
            <person name="Singh A."/>
            <person name="Bi S."/>
            <person name="Qiao W."/>
            <person name="Westerholm M."/>
        </authorList>
    </citation>
    <scope>NUCLEOTIDE SEQUENCE [LARGE SCALE GENOMIC DNA]</scope>
    <source>
        <strain evidence="1 2">AMB_01</strain>
    </source>
</reference>
<organism evidence="1 2">
    <name type="scientific">Miniphocaeibacter halophilus</name>
    <dbReference type="NCBI Taxonomy" id="2931922"/>
    <lineage>
        <taxon>Bacteria</taxon>
        <taxon>Bacillati</taxon>
        <taxon>Bacillota</taxon>
        <taxon>Tissierellia</taxon>
        <taxon>Tissierellales</taxon>
        <taxon>Peptoniphilaceae</taxon>
        <taxon>Miniphocaeibacter</taxon>
    </lineage>
</organism>
<dbReference type="Proteomes" id="UP000595814">
    <property type="component" value="Chromosome"/>
</dbReference>